<gene>
    <name evidence="2" type="ORF">KV110_25045</name>
</gene>
<evidence type="ECO:0000313" key="3">
    <source>
        <dbReference type="Proteomes" id="UP000694257"/>
    </source>
</evidence>
<feature type="region of interest" description="Disordered" evidence="1">
    <location>
        <begin position="49"/>
        <end position="158"/>
    </location>
</feature>
<sequence>MVAALAAGIGLIVAANGTPDAGAKPINPYVPCPQWQEMHPGWPCWGNFPEIEEPTAPTLLPTPLQPSIPTGPPSAPQAPPPAAALTPPPPSPAPNPCKAIIPIPGYLPPALPGHPDNPSCSLDQKAPKQPPKQPTKPPPTPRDPREPARPESCPVSPLSSEEVHWVVRNITGPLEAEDGSDDPLVARVIQRVNQLNSECHGTKEEIMETAWEEVRDDWYGRYRWRHINRDRKRTCYPADVDKDCEGLVAVCLPSKNSKRLPANMTPAQVGALEYQLLQYIKAGNELTNKNRGLPLDRNKLTGAEEDLAEDARDDQHSRFRSIYHPPTVNTVWYPSGKIVAGHLPDTVWSGNPNPAQEYWMPMDLSLNGSIGGQSRAYPEYYKVRAFVPGEWMDGVGCVPRADPPAGLLDAVPNTQAP</sequence>
<dbReference type="Proteomes" id="UP000694257">
    <property type="component" value="Chromosome"/>
</dbReference>
<protein>
    <submittedName>
        <fullName evidence="2">Uncharacterized protein</fullName>
    </submittedName>
</protein>
<dbReference type="RefSeq" id="WP_218469727.1">
    <property type="nucleotide sequence ID" value="NZ_BAABJN010000003.1"/>
</dbReference>
<feature type="compositionally biased region" description="Pro residues" evidence="1">
    <location>
        <begin position="63"/>
        <end position="95"/>
    </location>
</feature>
<evidence type="ECO:0000313" key="2">
    <source>
        <dbReference type="EMBL" id="QXN88844.1"/>
    </source>
</evidence>
<organism evidence="2 3">
    <name type="scientific">Nocardia iowensis</name>
    <dbReference type="NCBI Taxonomy" id="204891"/>
    <lineage>
        <taxon>Bacteria</taxon>
        <taxon>Bacillati</taxon>
        <taxon>Actinomycetota</taxon>
        <taxon>Actinomycetes</taxon>
        <taxon>Mycobacteriales</taxon>
        <taxon>Nocardiaceae</taxon>
        <taxon>Nocardia</taxon>
    </lineage>
</organism>
<evidence type="ECO:0000256" key="1">
    <source>
        <dbReference type="SAM" id="MobiDB-lite"/>
    </source>
</evidence>
<feature type="compositionally biased region" description="Pro residues" evidence="1">
    <location>
        <begin position="128"/>
        <end position="141"/>
    </location>
</feature>
<accession>A0ABX8RGX5</accession>
<proteinExistence type="predicted"/>
<keyword evidence="3" id="KW-1185">Reference proteome</keyword>
<reference evidence="2 3" key="1">
    <citation type="submission" date="2021-07" db="EMBL/GenBank/DDBJ databases">
        <title>Whole Genome Sequence of Nocardia Iowensis.</title>
        <authorList>
            <person name="Lamm A."/>
            <person name="Collins-Fairclough A.M."/>
            <person name="Bunk B."/>
            <person name="Sproer C."/>
        </authorList>
    </citation>
    <scope>NUCLEOTIDE SEQUENCE [LARGE SCALE GENOMIC DNA]</scope>
    <source>
        <strain evidence="2 3">NRRL 5646</strain>
    </source>
</reference>
<name>A0ABX8RGX5_NOCIO</name>
<dbReference type="EMBL" id="CP078145">
    <property type="protein sequence ID" value="QXN88844.1"/>
    <property type="molecule type" value="Genomic_DNA"/>
</dbReference>